<evidence type="ECO:0000256" key="1">
    <source>
        <dbReference type="ARBA" id="ARBA00023002"/>
    </source>
</evidence>
<sequence>MTEESFRLGSAGPTIRSPMGMGLWSWGDAMTWGYGSYDPALTSATMKGAYSACLAGGCNLFDTAESYGGGLWGGWGASERFLAACLKDSEQEAQPGPAPVVVSKYIPLPWRIREPCSTLNALQATVKRLDVDAVDLYLIHSPAATFNSIKTLASSLAAAVDSTQARHVGVSNYSAQEVRETHRVLAERGIPLAANQVEFSLLHALPDRGGLLDTCNELGVGLMAYSPLAMGRLTGKYSATNKPRGARRFGDVPFDQIQPLVDLLSSLGQVHGGKTPAQVALNWLICKGAVPIPGAKNADQAKANTGALGWRLSSGDVEELDGLALEGRLKFGQHG</sequence>
<dbReference type="GO" id="GO:0016491">
    <property type="term" value="F:oxidoreductase activity"/>
    <property type="evidence" value="ECO:0007669"/>
    <property type="project" value="UniProtKB-KW"/>
</dbReference>
<protein>
    <recommendedName>
        <fullName evidence="2">NADP-dependent oxidoreductase domain-containing protein</fullName>
    </recommendedName>
</protein>
<comment type="caution">
    <text evidence="3">The sequence shown here is derived from an EMBL/GenBank/DDBJ whole genome shotgun (WGS) entry which is preliminary data.</text>
</comment>
<dbReference type="AlphaFoldDB" id="A0A9D4TVS7"/>
<dbReference type="CDD" id="cd19093">
    <property type="entry name" value="AKR_AtPLR-like"/>
    <property type="match status" value="1"/>
</dbReference>
<dbReference type="GO" id="GO:0005737">
    <property type="term" value="C:cytoplasm"/>
    <property type="evidence" value="ECO:0007669"/>
    <property type="project" value="TreeGrafter"/>
</dbReference>
<dbReference type="Pfam" id="PF00248">
    <property type="entry name" value="Aldo_ket_red"/>
    <property type="match status" value="1"/>
</dbReference>
<gene>
    <name evidence="3" type="ORF">D9Q98_001888</name>
</gene>
<dbReference type="PANTHER" id="PTHR43625">
    <property type="entry name" value="AFLATOXIN B1 ALDEHYDE REDUCTASE"/>
    <property type="match status" value="1"/>
</dbReference>
<dbReference type="Gene3D" id="3.20.20.100">
    <property type="entry name" value="NADP-dependent oxidoreductase domain"/>
    <property type="match status" value="1"/>
</dbReference>
<dbReference type="InterPro" id="IPR050791">
    <property type="entry name" value="Aldo-Keto_reductase"/>
</dbReference>
<reference evidence="3" key="2">
    <citation type="submission" date="2020-11" db="EMBL/GenBank/DDBJ databases">
        <authorList>
            <person name="Cecchin M."/>
            <person name="Marcolungo L."/>
            <person name="Rossato M."/>
            <person name="Girolomoni L."/>
            <person name="Cosentino E."/>
            <person name="Cuine S."/>
            <person name="Li-Beisson Y."/>
            <person name="Delledonne M."/>
            <person name="Ballottari M."/>
        </authorList>
    </citation>
    <scope>NUCLEOTIDE SEQUENCE</scope>
    <source>
        <strain evidence="3">211/11P</strain>
        <tissue evidence="3">Whole cell</tissue>
    </source>
</reference>
<organism evidence="3 4">
    <name type="scientific">Chlorella vulgaris</name>
    <name type="common">Green alga</name>
    <dbReference type="NCBI Taxonomy" id="3077"/>
    <lineage>
        <taxon>Eukaryota</taxon>
        <taxon>Viridiplantae</taxon>
        <taxon>Chlorophyta</taxon>
        <taxon>core chlorophytes</taxon>
        <taxon>Trebouxiophyceae</taxon>
        <taxon>Chlorellales</taxon>
        <taxon>Chlorellaceae</taxon>
        <taxon>Chlorella clade</taxon>
        <taxon>Chlorella</taxon>
    </lineage>
</organism>
<dbReference type="InterPro" id="IPR023210">
    <property type="entry name" value="NADP_OxRdtase_dom"/>
</dbReference>
<accession>A0A9D4TVS7</accession>
<evidence type="ECO:0000313" key="4">
    <source>
        <dbReference type="Proteomes" id="UP001055712"/>
    </source>
</evidence>
<dbReference type="OrthoDB" id="37537at2759"/>
<proteinExistence type="predicted"/>
<evidence type="ECO:0000313" key="3">
    <source>
        <dbReference type="EMBL" id="KAI3435830.1"/>
    </source>
</evidence>
<feature type="domain" description="NADP-dependent oxidoreductase" evidence="2">
    <location>
        <begin position="18"/>
        <end position="323"/>
    </location>
</feature>
<reference evidence="3" key="1">
    <citation type="journal article" date="2019" name="Plant J.">
        <title>Chlorella vulgaris genome assembly and annotation reveals the molecular basis for metabolic acclimation to high light conditions.</title>
        <authorList>
            <person name="Cecchin M."/>
            <person name="Marcolungo L."/>
            <person name="Rossato M."/>
            <person name="Girolomoni L."/>
            <person name="Cosentino E."/>
            <person name="Cuine S."/>
            <person name="Li-Beisson Y."/>
            <person name="Delledonne M."/>
            <person name="Ballottari M."/>
        </authorList>
    </citation>
    <scope>NUCLEOTIDE SEQUENCE</scope>
    <source>
        <strain evidence="3">211/11P</strain>
    </source>
</reference>
<keyword evidence="1" id="KW-0560">Oxidoreductase</keyword>
<dbReference type="EMBL" id="SIDB01000002">
    <property type="protein sequence ID" value="KAI3435830.1"/>
    <property type="molecule type" value="Genomic_DNA"/>
</dbReference>
<name>A0A9D4TVS7_CHLVU</name>
<dbReference type="Proteomes" id="UP001055712">
    <property type="component" value="Unassembled WGS sequence"/>
</dbReference>
<keyword evidence="4" id="KW-1185">Reference proteome</keyword>
<evidence type="ECO:0000259" key="2">
    <source>
        <dbReference type="Pfam" id="PF00248"/>
    </source>
</evidence>
<dbReference type="InterPro" id="IPR036812">
    <property type="entry name" value="NAD(P)_OxRdtase_dom_sf"/>
</dbReference>
<dbReference type="PANTHER" id="PTHR43625:SF5">
    <property type="entry name" value="PYRIDOXAL REDUCTASE, CHLOROPLASTIC"/>
    <property type="match status" value="1"/>
</dbReference>
<dbReference type="SUPFAM" id="SSF51430">
    <property type="entry name" value="NAD(P)-linked oxidoreductase"/>
    <property type="match status" value="1"/>
</dbReference>